<geneLocation type="plasmid" evidence="2">
    <name>pts417</name>
</geneLocation>
<evidence type="ECO:0000313" key="1">
    <source>
        <dbReference type="EMBL" id="AUB85137.1"/>
    </source>
</evidence>
<dbReference type="OrthoDB" id="6396928at2"/>
<dbReference type="RefSeq" id="WP_100922785.1">
    <property type="nucleotide sequence ID" value="NZ_CP020371.1"/>
</dbReference>
<gene>
    <name evidence="1" type="ORF">THSYN_29890</name>
</gene>
<keyword evidence="2" id="KW-1185">Reference proteome</keyword>
<dbReference type="InterPro" id="IPR032787">
    <property type="entry name" value="Prok-E2_D"/>
</dbReference>
<protein>
    <recommendedName>
        <fullName evidence="3">PRTRC system protein B</fullName>
    </recommendedName>
</protein>
<dbReference type="Pfam" id="PF14460">
    <property type="entry name" value="Prok-E2_D"/>
    <property type="match status" value="1"/>
</dbReference>
<dbReference type="EMBL" id="CP020371">
    <property type="protein sequence ID" value="AUB85137.1"/>
    <property type="molecule type" value="Genomic_DNA"/>
</dbReference>
<sequence length="247" mass="27122">MPLTDSRALPNITTTRPTGAIVFHEQRREGGGGITYHPLDDDAGGTRILPGRPLTVADARALLETLLGERTSELRWTPPNLLACGDEALVWSVPGSVRPILFRGKKDGSIRLDVPWPTLVFAATDGAIRLAAIKSRGRPTARTPLFHAPLWNVYQDGRVCLGSATVPHLDGIDAMPGYERAIFDTLFSHGNFRGNLAYRQDRGETSDGDHVRFWRELARAKATRFPPAALVPMGRRLEAWLGLERSG</sequence>
<dbReference type="NCBIfam" id="TIGR03737">
    <property type="entry name" value="PRTRC_B"/>
    <property type="match status" value="1"/>
</dbReference>
<name>A0A2K8UHX7_9GAMM</name>
<dbReference type="KEGG" id="tsy:THSYN_29890"/>
<keyword evidence="1" id="KW-0614">Plasmid</keyword>
<dbReference type="InterPro" id="IPR022280">
    <property type="entry name" value="PRTRC_protein-B"/>
</dbReference>
<reference evidence="1 2" key="1">
    <citation type="submission" date="2017-03" db="EMBL/GenBank/DDBJ databases">
        <title>Complete genome sequence of Candidatus 'Thiodictyon syntrophicum' sp. nov. strain Cad16T, a photolithoautotroph purple sulfur bacterium isolated from an alpine meromictic lake.</title>
        <authorList>
            <person name="Luedin S.M."/>
            <person name="Pothier J.F."/>
            <person name="Danza F."/>
            <person name="Storelli N."/>
            <person name="Wittwer M."/>
            <person name="Tonolla M."/>
        </authorList>
    </citation>
    <scope>NUCLEOTIDE SEQUENCE [LARGE SCALE GENOMIC DNA]</scope>
    <source>
        <strain evidence="1 2">Cad16T</strain>
        <plasmid evidence="2">Plasmid pts417</plasmid>
    </source>
</reference>
<accession>A0A2K8UHX7</accession>
<organism evidence="1 2">
    <name type="scientific">Candidatus Thiodictyon syntrophicum</name>
    <dbReference type="NCBI Taxonomy" id="1166950"/>
    <lineage>
        <taxon>Bacteria</taxon>
        <taxon>Pseudomonadati</taxon>
        <taxon>Pseudomonadota</taxon>
        <taxon>Gammaproteobacteria</taxon>
        <taxon>Chromatiales</taxon>
        <taxon>Chromatiaceae</taxon>
        <taxon>Thiodictyon</taxon>
    </lineage>
</organism>
<evidence type="ECO:0008006" key="3">
    <source>
        <dbReference type="Google" id="ProtNLM"/>
    </source>
</evidence>
<dbReference type="Proteomes" id="UP000232638">
    <property type="component" value="Plasmid pTs417"/>
</dbReference>
<dbReference type="AlphaFoldDB" id="A0A2K8UHX7"/>
<proteinExistence type="predicted"/>
<evidence type="ECO:0000313" key="2">
    <source>
        <dbReference type="Proteomes" id="UP000232638"/>
    </source>
</evidence>